<name>A0A1C6SZF1_9ACTN</name>
<accession>A0A1C6SZF1</accession>
<dbReference type="AlphaFoldDB" id="A0A1C6SZF1"/>
<gene>
    <name evidence="2" type="ORF">GA0074692_3956</name>
</gene>
<evidence type="ECO:0000313" key="2">
    <source>
        <dbReference type="EMBL" id="SCL34911.1"/>
    </source>
</evidence>
<keyword evidence="1" id="KW-0812">Transmembrane</keyword>
<feature type="transmembrane region" description="Helical" evidence="1">
    <location>
        <begin position="141"/>
        <end position="161"/>
    </location>
</feature>
<sequence length="193" mass="20663">MALPGAPVPDLGWHDDYHDYVLPIGEGPSGDNMPAQLVTTSGLAGISAEEFQQARGRLIAGGWDVTEMTAPDGGSQSFVASRRGLVSEWELATSLQLWFWRHEPARVQWLTLMGWVLGAALGAAITWRVSRISGRRLRTGLLASLTTLVLVLAVPTAAAAMCTTANLLERDVLNGQPKPVWLFHGLLVGSPVG</sequence>
<proteinExistence type="predicted"/>
<protein>
    <submittedName>
        <fullName evidence="2">Uncharacterized protein</fullName>
    </submittedName>
</protein>
<dbReference type="Proteomes" id="UP000198959">
    <property type="component" value="Unassembled WGS sequence"/>
</dbReference>
<dbReference type="EMBL" id="FMHW01000002">
    <property type="protein sequence ID" value="SCL34911.1"/>
    <property type="molecule type" value="Genomic_DNA"/>
</dbReference>
<evidence type="ECO:0000256" key="1">
    <source>
        <dbReference type="SAM" id="Phobius"/>
    </source>
</evidence>
<organism evidence="2 3">
    <name type="scientific">Micromonospora pallida</name>
    <dbReference type="NCBI Taxonomy" id="145854"/>
    <lineage>
        <taxon>Bacteria</taxon>
        <taxon>Bacillati</taxon>
        <taxon>Actinomycetota</taxon>
        <taxon>Actinomycetes</taxon>
        <taxon>Micromonosporales</taxon>
        <taxon>Micromonosporaceae</taxon>
        <taxon>Micromonospora</taxon>
    </lineage>
</organism>
<keyword evidence="3" id="KW-1185">Reference proteome</keyword>
<feature type="transmembrane region" description="Helical" evidence="1">
    <location>
        <begin position="107"/>
        <end position="129"/>
    </location>
</feature>
<keyword evidence="1" id="KW-0472">Membrane</keyword>
<reference evidence="3" key="1">
    <citation type="submission" date="2016-06" db="EMBL/GenBank/DDBJ databases">
        <authorList>
            <person name="Varghese N."/>
            <person name="Submissions Spin"/>
        </authorList>
    </citation>
    <scope>NUCLEOTIDE SEQUENCE [LARGE SCALE GENOMIC DNA]</scope>
    <source>
        <strain evidence="3">DSM 43817</strain>
    </source>
</reference>
<keyword evidence="1" id="KW-1133">Transmembrane helix</keyword>
<evidence type="ECO:0000313" key="3">
    <source>
        <dbReference type="Proteomes" id="UP000198959"/>
    </source>
</evidence>